<proteinExistence type="predicted"/>
<reference evidence="1" key="2">
    <citation type="submission" date="2014-06" db="EMBL/GenBank/DDBJ databases">
        <title>Draft genome sequence of Clostridium ramosum(DSM 1402).</title>
        <authorList>
            <person name="Sudarsanam P."/>
            <person name="Ley R."/>
            <person name="Guruge J."/>
            <person name="Turnbaugh P.J."/>
            <person name="Mahowald M."/>
            <person name="Liep D."/>
            <person name="Gordon J."/>
        </authorList>
    </citation>
    <scope>NUCLEOTIDE SEQUENCE</scope>
    <source>
        <strain evidence="1">DSM 1402</strain>
    </source>
</reference>
<comment type="caution">
    <text evidence="1">The sequence shown here is derived from an EMBL/GenBank/DDBJ whole genome shotgun (WGS) entry which is preliminary data.</text>
</comment>
<dbReference type="Proteomes" id="UP000005798">
    <property type="component" value="Unassembled WGS sequence"/>
</dbReference>
<dbReference type="AlphaFoldDB" id="B0N8Y2"/>
<dbReference type="HOGENOM" id="CLU_3309459_0_0_9"/>
<evidence type="ECO:0000313" key="1">
    <source>
        <dbReference type="EMBL" id="EDS17139.1"/>
    </source>
</evidence>
<protein>
    <submittedName>
        <fullName evidence="1">Uncharacterized protein</fullName>
    </submittedName>
</protein>
<sequence length="39" mass="4781">MIIVCQDNNFFILIIFRILDNKYTYNCLKNKKIDFYSQS</sequence>
<dbReference type="EMBL" id="ABFX02000013">
    <property type="protein sequence ID" value="EDS17139.1"/>
    <property type="molecule type" value="Genomic_DNA"/>
</dbReference>
<reference evidence="1" key="1">
    <citation type="submission" date="2007-11" db="EMBL/GenBank/DDBJ databases">
        <authorList>
            <person name="Fulton L."/>
            <person name="Clifton S."/>
            <person name="Fulton B."/>
            <person name="Xu J."/>
            <person name="Minx P."/>
            <person name="Pepin K.H."/>
            <person name="Johnson M."/>
            <person name="Thiruvilangam P."/>
            <person name="Bhonagiri V."/>
            <person name="Nash W.E."/>
            <person name="Mardis E.R."/>
            <person name="Wilson R.K."/>
        </authorList>
    </citation>
    <scope>NUCLEOTIDE SEQUENCE [LARGE SCALE GENOMIC DNA]</scope>
    <source>
        <strain evidence="1">DSM 1402</strain>
    </source>
</reference>
<organism evidence="1 2">
    <name type="scientific">Thomasclavelia ramosa DSM 1402</name>
    <dbReference type="NCBI Taxonomy" id="445974"/>
    <lineage>
        <taxon>Bacteria</taxon>
        <taxon>Bacillati</taxon>
        <taxon>Bacillota</taxon>
        <taxon>Erysipelotrichia</taxon>
        <taxon>Erysipelotrichales</taxon>
        <taxon>Coprobacillaceae</taxon>
        <taxon>Thomasclavelia</taxon>
    </lineage>
</organism>
<name>B0N8Y2_9FIRM</name>
<accession>B0N8Y2</accession>
<gene>
    <name evidence="1" type="ORF">CLORAM_03113</name>
</gene>
<evidence type="ECO:0000313" key="2">
    <source>
        <dbReference type="Proteomes" id="UP000005798"/>
    </source>
</evidence>
<keyword evidence="2" id="KW-1185">Reference proteome</keyword>